<keyword evidence="11" id="KW-1185">Reference proteome</keyword>
<reference evidence="10" key="2">
    <citation type="submission" date="2023-04" db="EMBL/GenBank/DDBJ databases">
        <authorList>
            <person name="Bruccoleri R.E."/>
            <person name="Oakeley E.J."/>
            <person name="Faust A.-M."/>
            <person name="Dessus-Babus S."/>
            <person name="Altorfer M."/>
            <person name="Burckhardt D."/>
            <person name="Oertli M."/>
            <person name="Naumann U."/>
            <person name="Petersen F."/>
            <person name="Wong J."/>
        </authorList>
    </citation>
    <scope>NUCLEOTIDE SEQUENCE</scope>
    <source>
        <strain evidence="10">GSM-AAB239-AS_SAM_17_03QT</strain>
        <tissue evidence="10">Leaf</tissue>
    </source>
</reference>
<keyword evidence="7 8" id="KW-0472">Membrane</keyword>
<evidence type="ECO:0000256" key="6">
    <source>
        <dbReference type="ARBA" id="ARBA00022989"/>
    </source>
</evidence>
<keyword evidence="4 8" id="KW-0812">Transmembrane</keyword>
<feature type="transmembrane region" description="Helical" evidence="8">
    <location>
        <begin position="286"/>
        <end position="310"/>
    </location>
</feature>
<dbReference type="Proteomes" id="UP001140949">
    <property type="component" value="Unassembled WGS sequence"/>
</dbReference>
<evidence type="ECO:0000256" key="7">
    <source>
        <dbReference type="ARBA" id="ARBA00023136"/>
    </source>
</evidence>
<dbReference type="InterPro" id="IPR005599">
    <property type="entry name" value="GPI_mannosylTrfase"/>
</dbReference>
<feature type="transmembrane region" description="Helical" evidence="8">
    <location>
        <begin position="379"/>
        <end position="399"/>
    </location>
</feature>
<gene>
    <name evidence="10" type="ORF">M6B38_202780</name>
</gene>
<accession>A0AAX6E8C9</accession>
<dbReference type="Pfam" id="PF03901">
    <property type="entry name" value="Glyco_transf_22"/>
    <property type="match status" value="1"/>
</dbReference>
<keyword evidence="2 8" id="KW-0328">Glycosyltransferase</keyword>
<dbReference type="GO" id="GO:0005789">
    <property type="term" value="C:endoplasmic reticulum membrane"/>
    <property type="evidence" value="ECO:0007669"/>
    <property type="project" value="UniProtKB-SubCell"/>
</dbReference>
<organism evidence="10 11">
    <name type="scientific">Iris pallida</name>
    <name type="common">Sweet iris</name>
    <dbReference type="NCBI Taxonomy" id="29817"/>
    <lineage>
        <taxon>Eukaryota</taxon>
        <taxon>Viridiplantae</taxon>
        <taxon>Streptophyta</taxon>
        <taxon>Embryophyta</taxon>
        <taxon>Tracheophyta</taxon>
        <taxon>Spermatophyta</taxon>
        <taxon>Magnoliopsida</taxon>
        <taxon>Liliopsida</taxon>
        <taxon>Asparagales</taxon>
        <taxon>Iridaceae</taxon>
        <taxon>Iridoideae</taxon>
        <taxon>Irideae</taxon>
        <taxon>Iris</taxon>
    </lineage>
</organism>
<dbReference type="PANTHER" id="PTHR22760:SF4">
    <property type="entry name" value="GPI MANNOSYLTRANSFERASE 3"/>
    <property type="match status" value="1"/>
</dbReference>
<evidence type="ECO:0000256" key="1">
    <source>
        <dbReference type="ARBA" id="ARBA00004477"/>
    </source>
</evidence>
<reference evidence="10" key="1">
    <citation type="journal article" date="2023" name="GigaByte">
        <title>Genome assembly of the bearded iris, Iris pallida Lam.</title>
        <authorList>
            <person name="Bruccoleri R.E."/>
            <person name="Oakeley E.J."/>
            <person name="Faust A.M.E."/>
            <person name="Altorfer M."/>
            <person name="Dessus-Babus S."/>
            <person name="Burckhardt D."/>
            <person name="Oertli M."/>
            <person name="Naumann U."/>
            <person name="Petersen F."/>
            <person name="Wong J."/>
        </authorList>
    </citation>
    <scope>NUCLEOTIDE SEQUENCE</scope>
    <source>
        <strain evidence="10">GSM-AAB239-AS_SAM_17_03QT</strain>
    </source>
</reference>
<evidence type="ECO:0000256" key="5">
    <source>
        <dbReference type="ARBA" id="ARBA00022824"/>
    </source>
</evidence>
<name>A0AAX6E8C9_IRIPA</name>
<sequence length="535" mass="62168">MRLRRRTDRKPVATLQREEEEEEEGPNYSYTEERRIWGFCLLFRMMNSLLVQTYFNPDEHWQSLEVAHKIAFGYGHLTWEWKEGIRGYLHPLIFAVLYKLLGFLRLDTPWVMTKAPRLLQSVVSSVGDLYVYKLSKCLFGKNVAKWALFSQLANWFMFYCITRTFSNSLETVLTVIGLFYWFPFGGCSKKHPSSSRKLALFIAGLACAVRPTSAITWLYIGLLDLLQMQDRLRFLFLEIVPIGSLVLALACVVDWWMYGSWILVPLNFLKFNFLSSGGDFYGTHKWHWYFTQGFTVMLSTFLPFSVVGIFKSKQWRLSGLVAWVLGIYSILGHKEFRFVLPVLPIALIFSGYTLAAISRPDLSDTRKKTNFHFRYPSKLKLTIFFLVITNLPMALYMSLVHQRGSEDVMHYLSNKAQNGEVESILFLMPCHSTPYYSTLHTNLSMRFLDCSPSENKSIVVESDRFMVDPVTFAQDMFSNWSSFPSHIVLFDSEDGYLQPLLTSHSFKEVKRFFHAHFKVDRDLQGSVVVYARTDQ</sequence>
<dbReference type="GO" id="GO:0000026">
    <property type="term" value="F:alpha-1,2-mannosyltransferase activity"/>
    <property type="evidence" value="ECO:0007669"/>
    <property type="project" value="TreeGrafter"/>
</dbReference>
<feature type="transmembrane region" description="Helical" evidence="8">
    <location>
        <begin position="234"/>
        <end position="258"/>
    </location>
</feature>
<feature type="transmembrane region" description="Helical" evidence="8">
    <location>
        <begin position="169"/>
        <end position="186"/>
    </location>
</feature>
<dbReference type="PANTHER" id="PTHR22760">
    <property type="entry name" value="GLYCOSYLTRANSFERASE"/>
    <property type="match status" value="1"/>
</dbReference>
<dbReference type="GO" id="GO:0006506">
    <property type="term" value="P:GPI anchor biosynthetic process"/>
    <property type="evidence" value="ECO:0007669"/>
    <property type="project" value="TreeGrafter"/>
</dbReference>
<feature type="transmembrane region" description="Helical" evidence="8">
    <location>
        <begin position="338"/>
        <end position="358"/>
    </location>
</feature>
<comment type="caution">
    <text evidence="10">The sequence shown here is derived from an EMBL/GenBank/DDBJ whole genome shotgun (WGS) entry which is preliminary data.</text>
</comment>
<comment type="subcellular location">
    <subcellularLocation>
        <location evidence="1 8">Endoplasmic reticulum membrane</location>
        <topology evidence="1 8">Multi-pass membrane protein</topology>
    </subcellularLocation>
</comment>
<feature type="transmembrane region" description="Helical" evidence="8">
    <location>
        <begin position="317"/>
        <end position="332"/>
    </location>
</feature>
<comment type="similarity">
    <text evidence="8">Belongs to the glycosyltransferase 22 family.</text>
</comment>
<evidence type="ECO:0000256" key="9">
    <source>
        <dbReference type="SAM" id="MobiDB-lite"/>
    </source>
</evidence>
<feature type="transmembrane region" description="Helical" evidence="8">
    <location>
        <begin position="198"/>
        <end position="222"/>
    </location>
</feature>
<feature type="region of interest" description="Disordered" evidence="9">
    <location>
        <begin position="1"/>
        <end position="26"/>
    </location>
</feature>
<evidence type="ECO:0000256" key="3">
    <source>
        <dbReference type="ARBA" id="ARBA00022679"/>
    </source>
</evidence>
<evidence type="ECO:0000256" key="4">
    <source>
        <dbReference type="ARBA" id="ARBA00022692"/>
    </source>
</evidence>
<keyword evidence="6 8" id="KW-1133">Transmembrane helix</keyword>
<evidence type="ECO:0000256" key="2">
    <source>
        <dbReference type="ARBA" id="ARBA00022676"/>
    </source>
</evidence>
<dbReference type="AlphaFoldDB" id="A0AAX6E8C9"/>
<dbReference type="EMBL" id="JANAVB010039018">
    <property type="protein sequence ID" value="KAJ6800264.1"/>
    <property type="molecule type" value="Genomic_DNA"/>
</dbReference>
<keyword evidence="3" id="KW-0808">Transferase</keyword>
<evidence type="ECO:0000313" key="11">
    <source>
        <dbReference type="Proteomes" id="UP001140949"/>
    </source>
</evidence>
<evidence type="ECO:0000256" key="8">
    <source>
        <dbReference type="RuleBase" id="RU363075"/>
    </source>
</evidence>
<protein>
    <recommendedName>
        <fullName evidence="8">Mannosyltransferase</fullName>
        <ecNumber evidence="8">2.4.1.-</ecNumber>
    </recommendedName>
</protein>
<dbReference type="EC" id="2.4.1.-" evidence="8"/>
<evidence type="ECO:0000313" key="10">
    <source>
        <dbReference type="EMBL" id="KAJ6800264.1"/>
    </source>
</evidence>
<keyword evidence="5 8" id="KW-0256">Endoplasmic reticulum</keyword>
<proteinExistence type="inferred from homology"/>